<name>A0ABQ7NHB0_BRACM</name>
<protein>
    <submittedName>
        <fullName evidence="1">Uncharacterized protein</fullName>
    </submittedName>
</protein>
<sequence length="69" mass="7743">MRSSSTPSKYGGVQKIELAKIVEFIDYVLNSAPHAVEFLCTAQVDDIETINGPMLHHQSFAYKDIFQVL</sequence>
<organism evidence="1 2">
    <name type="scientific">Brassica rapa subsp. trilocularis</name>
    <dbReference type="NCBI Taxonomy" id="1813537"/>
    <lineage>
        <taxon>Eukaryota</taxon>
        <taxon>Viridiplantae</taxon>
        <taxon>Streptophyta</taxon>
        <taxon>Embryophyta</taxon>
        <taxon>Tracheophyta</taxon>
        <taxon>Spermatophyta</taxon>
        <taxon>Magnoliopsida</taxon>
        <taxon>eudicotyledons</taxon>
        <taxon>Gunneridae</taxon>
        <taxon>Pentapetalae</taxon>
        <taxon>rosids</taxon>
        <taxon>malvids</taxon>
        <taxon>Brassicales</taxon>
        <taxon>Brassicaceae</taxon>
        <taxon>Brassiceae</taxon>
        <taxon>Brassica</taxon>
    </lineage>
</organism>
<dbReference type="Proteomes" id="UP000823674">
    <property type="component" value="Chromosome A02"/>
</dbReference>
<evidence type="ECO:0000313" key="2">
    <source>
        <dbReference type="Proteomes" id="UP000823674"/>
    </source>
</evidence>
<proteinExistence type="predicted"/>
<evidence type="ECO:0000313" key="1">
    <source>
        <dbReference type="EMBL" id="KAG5410266.1"/>
    </source>
</evidence>
<accession>A0ABQ7NHB0</accession>
<keyword evidence="2" id="KW-1185">Reference proteome</keyword>
<reference evidence="1 2" key="1">
    <citation type="submission" date="2021-03" db="EMBL/GenBank/DDBJ databases">
        <authorList>
            <person name="King G.J."/>
            <person name="Bancroft I."/>
            <person name="Baten A."/>
            <person name="Bloomfield J."/>
            <person name="Borpatragohain P."/>
            <person name="He Z."/>
            <person name="Irish N."/>
            <person name="Irwin J."/>
            <person name="Liu K."/>
            <person name="Mauleon R.P."/>
            <person name="Moore J."/>
            <person name="Morris R."/>
            <person name="Ostergaard L."/>
            <person name="Wang B."/>
            <person name="Wells R."/>
        </authorList>
    </citation>
    <scope>NUCLEOTIDE SEQUENCE [LARGE SCALE GENOMIC DNA]</scope>
    <source>
        <strain evidence="1">R-o-18</strain>
        <tissue evidence="1">Leaf</tissue>
    </source>
</reference>
<gene>
    <name evidence="1" type="primary">A02g504780.1_BraROA</name>
    <name evidence="1" type="ORF">IGI04_006585</name>
</gene>
<dbReference type="EMBL" id="JADBGQ010000002">
    <property type="protein sequence ID" value="KAG5410266.1"/>
    <property type="molecule type" value="Genomic_DNA"/>
</dbReference>
<comment type="caution">
    <text evidence="1">The sequence shown here is derived from an EMBL/GenBank/DDBJ whole genome shotgun (WGS) entry which is preliminary data.</text>
</comment>